<accession>A0A3D9L1W7</accession>
<evidence type="ECO:0000256" key="2">
    <source>
        <dbReference type="ARBA" id="ARBA00023136"/>
    </source>
</evidence>
<evidence type="ECO:0000313" key="5">
    <source>
        <dbReference type="EMBL" id="RED94915.1"/>
    </source>
</evidence>
<dbReference type="EMBL" id="QREG01000019">
    <property type="protein sequence ID" value="RED94915.1"/>
    <property type="molecule type" value="Genomic_DNA"/>
</dbReference>
<evidence type="ECO:0000313" key="6">
    <source>
        <dbReference type="Proteomes" id="UP000256779"/>
    </source>
</evidence>
<dbReference type="SUPFAM" id="SSF56935">
    <property type="entry name" value="Porins"/>
    <property type="match status" value="1"/>
</dbReference>
<dbReference type="Proteomes" id="UP000256779">
    <property type="component" value="Unassembled WGS sequence"/>
</dbReference>
<organism evidence="5 6">
    <name type="scientific">Marinoscillum furvescens DSM 4134</name>
    <dbReference type="NCBI Taxonomy" id="1122208"/>
    <lineage>
        <taxon>Bacteria</taxon>
        <taxon>Pseudomonadati</taxon>
        <taxon>Bacteroidota</taxon>
        <taxon>Cytophagia</taxon>
        <taxon>Cytophagales</taxon>
        <taxon>Reichenbachiellaceae</taxon>
        <taxon>Marinoscillum</taxon>
    </lineage>
</organism>
<dbReference type="AlphaFoldDB" id="A0A3D9L1W7"/>
<proteinExistence type="predicted"/>
<protein>
    <recommendedName>
        <fullName evidence="7">TonB-dependent receptor-like beta-barrel domain-containing protein</fullName>
    </recommendedName>
</protein>
<feature type="signal peptide" evidence="4">
    <location>
        <begin position="1"/>
        <end position="21"/>
    </location>
</feature>
<dbReference type="InterPro" id="IPR036942">
    <property type="entry name" value="Beta-barrel_TonB_sf"/>
</dbReference>
<dbReference type="GO" id="GO:0009279">
    <property type="term" value="C:cell outer membrane"/>
    <property type="evidence" value="ECO:0007669"/>
    <property type="project" value="UniProtKB-SubCell"/>
</dbReference>
<keyword evidence="2" id="KW-0472">Membrane</keyword>
<gene>
    <name evidence="5" type="ORF">C7460_11926</name>
</gene>
<sequence>MRMIRYTYIVLFLLLVSQAMAQETDTAPTGAIEDAQIIIEKDKPLTLPRASRVYKPSAIQPVVTDTVNLSFYLSQPQATFDPYAFSPEVKSLSKTEALEANTNYLKVGFGNYLSPEIRGFAGVADGNRRVGLFVDHESFARGPVRKDESAYSNTQVILQGSLSNTGLVVSPFVNYELERYYFYGYEDEPAEQGITDRIATNYFRLGSDFSGSNGAFSYTATPFLAFTTMGASGQEAFNRESNLGLNGSGTYKQNESLEFRLGTDYSYSGYQSGVIQKRHVFHLIPEVRYHNDRLLLAGGAALGVSSDSVGASTALGVFPRFKGSFAINEQFAIMANATGGFAANDLNTLRKRNRYLEDTLTLLNQREHVNMEIALEYKMRHDMSLEPFISYSNTANYAFFVPSGLDSARYTLRYDTGGLGRSAFGVRYRLINNRSQLSAEMAMVSYQTDTLAEAWYLPGTTLKLNYSQLIGEQWRVHGEMYVWDGLKGPVGGTSEAYVLPTIVDLSVGGSYQIDDRFSAYVDIENLLGIRYERYLNYPVRGITAKIGFIYRF</sequence>
<reference evidence="5 6" key="1">
    <citation type="submission" date="2018-07" db="EMBL/GenBank/DDBJ databases">
        <title>Genomic Encyclopedia of Type Strains, Phase IV (KMG-IV): sequencing the most valuable type-strain genomes for metagenomic binning, comparative biology and taxonomic classification.</title>
        <authorList>
            <person name="Goeker M."/>
        </authorList>
    </citation>
    <scope>NUCLEOTIDE SEQUENCE [LARGE SCALE GENOMIC DNA]</scope>
    <source>
        <strain evidence="5 6">DSM 4134</strain>
    </source>
</reference>
<feature type="chain" id="PRO_5017637415" description="TonB-dependent receptor-like beta-barrel domain-containing protein" evidence="4">
    <location>
        <begin position="22"/>
        <end position="552"/>
    </location>
</feature>
<evidence type="ECO:0000256" key="3">
    <source>
        <dbReference type="ARBA" id="ARBA00023237"/>
    </source>
</evidence>
<evidence type="ECO:0000256" key="4">
    <source>
        <dbReference type="SAM" id="SignalP"/>
    </source>
</evidence>
<dbReference type="Gene3D" id="2.40.170.20">
    <property type="entry name" value="TonB-dependent receptor, beta-barrel domain"/>
    <property type="match status" value="1"/>
</dbReference>
<comment type="subcellular location">
    <subcellularLocation>
        <location evidence="1">Cell outer membrane</location>
    </subcellularLocation>
</comment>
<evidence type="ECO:0008006" key="7">
    <source>
        <dbReference type="Google" id="ProtNLM"/>
    </source>
</evidence>
<keyword evidence="3" id="KW-0998">Cell outer membrane</keyword>
<comment type="caution">
    <text evidence="5">The sequence shown here is derived from an EMBL/GenBank/DDBJ whole genome shotgun (WGS) entry which is preliminary data.</text>
</comment>
<keyword evidence="4" id="KW-0732">Signal</keyword>
<name>A0A3D9L1W7_MARFU</name>
<keyword evidence="6" id="KW-1185">Reference proteome</keyword>
<evidence type="ECO:0000256" key="1">
    <source>
        <dbReference type="ARBA" id="ARBA00004442"/>
    </source>
</evidence>